<feature type="transmembrane region" description="Helical" evidence="11">
    <location>
        <begin position="84"/>
        <end position="102"/>
    </location>
</feature>
<dbReference type="Pfam" id="PF02518">
    <property type="entry name" value="HATPase_c"/>
    <property type="match status" value="1"/>
</dbReference>
<keyword evidence="6 11" id="KW-0812">Transmembrane</keyword>
<keyword evidence="7 14" id="KW-0418">Kinase</keyword>
<dbReference type="PROSITE" id="PS50109">
    <property type="entry name" value="HIS_KIN"/>
    <property type="match status" value="1"/>
</dbReference>
<dbReference type="PRINTS" id="PR00344">
    <property type="entry name" value="BCTRLSENSOR"/>
</dbReference>
<evidence type="ECO:0000313" key="15">
    <source>
        <dbReference type="Proteomes" id="UP001519363"/>
    </source>
</evidence>
<evidence type="ECO:0000259" key="12">
    <source>
        <dbReference type="PROSITE" id="PS50109"/>
    </source>
</evidence>
<dbReference type="InterPro" id="IPR003661">
    <property type="entry name" value="HisK_dim/P_dom"/>
</dbReference>
<dbReference type="PANTHER" id="PTHR45436">
    <property type="entry name" value="SENSOR HISTIDINE KINASE YKOH"/>
    <property type="match status" value="1"/>
</dbReference>
<name>A0ABS5AD62_9PSEU</name>
<dbReference type="InterPro" id="IPR003594">
    <property type="entry name" value="HATPase_dom"/>
</dbReference>
<dbReference type="Pfam" id="PF00672">
    <property type="entry name" value="HAMP"/>
    <property type="match status" value="1"/>
</dbReference>
<accession>A0ABS5AD62</accession>
<dbReference type="InterPro" id="IPR036097">
    <property type="entry name" value="HisK_dim/P_sf"/>
</dbReference>
<keyword evidence="8 11" id="KW-1133">Transmembrane helix</keyword>
<evidence type="ECO:0000313" key="14">
    <source>
        <dbReference type="EMBL" id="MBP2474510.1"/>
    </source>
</evidence>
<evidence type="ECO:0000256" key="6">
    <source>
        <dbReference type="ARBA" id="ARBA00022692"/>
    </source>
</evidence>
<dbReference type="SUPFAM" id="SSF47384">
    <property type="entry name" value="Homodimeric domain of signal transducing histidine kinase"/>
    <property type="match status" value="1"/>
</dbReference>
<keyword evidence="15" id="KW-1185">Reference proteome</keyword>
<keyword evidence="4" id="KW-0597">Phosphoprotein</keyword>
<dbReference type="CDD" id="cd00082">
    <property type="entry name" value="HisKA"/>
    <property type="match status" value="1"/>
</dbReference>
<evidence type="ECO:0000259" key="13">
    <source>
        <dbReference type="PROSITE" id="PS50885"/>
    </source>
</evidence>
<evidence type="ECO:0000256" key="8">
    <source>
        <dbReference type="ARBA" id="ARBA00022989"/>
    </source>
</evidence>
<sequence>MTRTIRFRLTVSYSLWVFLIGALLLAAVYFAVQANLAPLEGAKTDTLQILQSEDGATAFVTKQNALDDFEHKVQVQAVTLLGEYSAFALSGLFLVSLAVGWWQSGRVLRPLREITSRAREIGATDLSRRINLGGPADELRGLADTLDEMLARLDEAFTDQRRLLGDASHELRNPLAIIQANVDAVLAHPLATPTDRAEAGAVVHRAVTRMTGLVDDLLATGRRDSGAFTDTEDDLSRIAAEAAEDHVRLAEERGLTLDRRLTEGLTVIGDHDALKRAAANLLANAQRFAPDGSAVELATGRWAGWCWLAVRDTGPGISEADQRHVFDRFWRAGGKPDSGHSGLGLAIVRQIVEGHGGRVAVHSTPGEDCTFVLWLPEHGKSYRAPAPTHNPVAAHTTGRR</sequence>
<dbReference type="RefSeq" id="WP_086783390.1">
    <property type="nucleotide sequence ID" value="NZ_JAGIOO010000001.1"/>
</dbReference>
<keyword evidence="9" id="KW-0902">Two-component regulatory system</keyword>
<organism evidence="14 15">
    <name type="scientific">Crossiella equi</name>
    <dbReference type="NCBI Taxonomy" id="130796"/>
    <lineage>
        <taxon>Bacteria</taxon>
        <taxon>Bacillati</taxon>
        <taxon>Actinomycetota</taxon>
        <taxon>Actinomycetes</taxon>
        <taxon>Pseudonocardiales</taxon>
        <taxon>Pseudonocardiaceae</taxon>
        <taxon>Crossiella</taxon>
    </lineage>
</organism>
<dbReference type="PANTHER" id="PTHR45436:SF5">
    <property type="entry name" value="SENSOR HISTIDINE KINASE TRCS"/>
    <property type="match status" value="1"/>
</dbReference>
<keyword evidence="10 11" id="KW-0472">Membrane</keyword>
<protein>
    <recommendedName>
        <fullName evidence="3">histidine kinase</fullName>
        <ecNumber evidence="3">2.7.13.3</ecNumber>
    </recommendedName>
</protein>
<evidence type="ECO:0000256" key="2">
    <source>
        <dbReference type="ARBA" id="ARBA00004236"/>
    </source>
</evidence>
<comment type="catalytic activity">
    <reaction evidence="1">
        <text>ATP + protein L-histidine = ADP + protein N-phospho-L-histidine.</text>
        <dbReference type="EC" id="2.7.13.3"/>
    </reaction>
</comment>
<dbReference type="Gene3D" id="6.10.340.10">
    <property type="match status" value="1"/>
</dbReference>
<evidence type="ECO:0000256" key="7">
    <source>
        <dbReference type="ARBA" id="ARBA00022777"/>
    </source>
</evidence>
<evidence type="ECO:0000256" key="10">
    <source>
        <dbReference type="ARBA" id="ARBA00023136"/>
    </source>
</evidence>
<dbReference type="PROSITE" id="PS50885">
    <property type="entry name" value="HAMP"/>
    <property type="match status" value="1"/>
</dbReference>
<proteinExistence type="predicted"/>
<dbReference type="SUPFAM" id="SSF55874">
    <property type="entry name" value="ATPase domain of HSP90 chaperone/DNA topoisomerase II/histidine kinase"/>
    <property type="match status" value="1"/>
</dbReference>
<dbReference type="InterPro" id="IPR036890">
    <property type="entry name" value="HATPase_C_sf"/>
</dbReference>
<dbReference type="Gene3D" id="3.30.565.10">
    <property type="entry name" value="Histidine kinase-like ATPase, C-terminal domain"/>
    <property type="match status" value="1"/>
</dbReference>
<dbReference type="EMBL" id="JAGIOO010000001">
    <property type="protein sequence ID" value="MBP2474510.1"/>
    <property type="molecule type" value="Genomic_DNA"/>
</dbReference>
<dbReference type="InterPro" id="IPR050428">
    <property type="entry name" value="TCS_sensor_his_kinase"/>
</dbReference>
<evidence type="ECO:0000256" key="1">
    <source>
        <dbReference type="ARBA" id="ARBA00000085"/>
    </source>
</evidence>
<evidence type="ECO:0000256" key="3">
    <source>
        <dbReference type="ARBA" id="ARBA00012438"/>
    </source>
</evidence>
<dbReference type="CDD" id="cd00075">
    <property type="entry name" value="HATPase"/>
    <property type="match status" value="1"/>
</dbReference>
<dbReference type="SMART" id="SM00388">
    <property type="entry name" value="HisKA"/>
    <property type="match status" value="1"/>
</dbReference>
<dbReference type="EC" id="2.7.13.3" evidence="3"/>
<dbReference type="CDD" id="cd06225">
    <property type="entry name" value="HAMP"/>
    <property type="match status" value="1"/>
</dbReference>
<dbReference type="SMART" id="SM00387">
    <property type="entry name" value="HATPase_c"/>
    <property type="match status" value="1"/>
</dbReference>
<reference evidence="14 15" key="1">
    <citation type="submission" date="2021-03" db="EMBL/GenBank/DDBJ databases">
        <title>Sequencing the genomes of 1000 actinobacteria strains.</title>
        <authorList>
            <person name="Klenk H.-P."/>
        </authorList>
    </citation>
    <scope>NUCLEOTIDE SEQUENCE [LARGE SCALE GENOMIC DNA]</scope>
    <source>
        <strain evidence="14 15">DSM 44580</strain>
    </source>
</reference>
<dbReference type="InterPro" id="IPR005467">
    <property type="entry name" value="His_kinase_dom"/>
</dbReference>
<feature type="transmembrane region" description="Helical" evidence="11">
    <location>
        <begin position="12"/>
        <end position="32"/>
    </location>
</feature>
<dbReference type="Gene3D" id="1.10.287.130">
    <property type="match status" value="1"/>
</dbReference>
<evidence type="ECO:0000256" key="11">
    <source>
        <dbReference type="SAM" id="Phobius"/>
    </source>
</evidence>
<evidence type="ECO:0000256" key="5">
    <source>
        <dbReference type="ARBA" id="ARBA00022679"/>
    </source>
</evidence>
<feature type="domain" description="HAMP" evidence="13">
    <location>
        <begin position="105"/>
        <end position="158"/>
    </location>
</feature>
<dbReference type="InterPro" id="IPR003660">
    <property type="entry name" value="HAMP_dom"/>
</dbReference>
<comment type="subcellular location">
    <subcellularLocation>
        <location evidence="2">Cell membrane</location>
    </subcellularLocation>
</comment>
<keyword evidence="5" id="KW-0808">Transferase</keyword>
<dbReference type="GO" id="GO:0016301">
    <property type="term" value="F:kinase activity"/>
    <property type="evidence" value="ECO:0007669"/>
    <property type="project" value="UniProtKB-KW"/>
</dbReference>
<comment type="caution">
    <text evidence="14">The sequence shown here is derived from an EMBL/GenBank/DDBJ whole genome shotgun (WGS) entry which is preliminary data.</text>
</comment>
<dbReference type="Proteomes" id="UP001519363">
    <property type="component" value="Unassembled WGS sequence"/>
</dbReference>
<dbReference type="InterPro" id="IPR004358">
    <property type="entry name" value="Sig_transdc_His_kin-like_C"/>
</dbReference>
<evidence type="ECO:0000256" key="9">
    <source>
        <dbReference type="ARBA" id="ARBA00023012"/>
    </source>
</evidence>
<dbReference type="SUPFAM" id="SSF158472">
    <property type="entry name" value="HAMP domain-like"/>
    <property type="match status" value="1"/>
</dbReference>
<dbReference type="SMART" id="SM00304">
    <property type="entry name" value="HAMP"/>
    <property type="match status" value="1"/>
</dbReference>
<gene>
    <name evidence="14" type="ORF">JOF53_003382</name>
</gene>
<feature type="domain" description="Histidine kinase" evidence="12">
    <location>
        <begin position="166"/>
        <end position="379"/>
    </location>
</feature>
<dbReference type="Pfam" id="PF00512">
    <property type="entry name" value="HisKA"/>
    <property type="match status" value="1"/>
</dbReference>
<evidence type="ECO:0000256" key="4">
    <source>
        <dbReference type="ARBA" id="ARBA00022553"/>
    </source>
</evidence>